<dbReference type="RefSeq" id="WP_130556411.1">
    <property type="nucleotide sequence ID" value="NZ_AP028947.1"/>
</dbReference>
<proteinExistence type="predicted"/>
<reference evidence="1 2" key="1">
    <citation type="submission" date="2023-10" db="EMBL/GenBank/DDBJ databases">
        <title>Complete Genome Sequence of Limnobacter thiooxidans CS-K2T, Isolated from freshwater lake sediments in Bavaria, Germany.</title>
        <authorList>
            <person name="Naruki M."/>
            <person name="Watanabe A."/>
            <person name="Warashina T."/>
            <person name="Morita T."/>
            <person name="Arakawa K."/>
        </authorList>
    </citation>
    <scope>NUCLEOTIDE SEQUENCE [LARGE SCALE GENOMIC DNA]</scope>
    <source>
        <strain evidence="1 2">CS-K2</strain>
    </source>
</reference>
<organism evidence="1 2">
    <name type="scientific">Limnobacter thiooxidans</name>
    <dbReference type="NCBI Taxonomy" id="131080"/>
    <lineage>
        <taxon>Bacteria</taxon>
        <taxon>Pseudomonadati</taxon>
        <taxon>Pseudomonadota</taxon>
        <taxon>Betaproteobacteria</taxon>
        <taxon>Burkholderiales</taxon>
        <taxon>Burkholderiaceae</taxon>
        <taxon>Limnobacter</taxon>
    </lineage>
</organism>
<evidence type="ECO:0000313" key="2">
    <source>
        <dbReference type="Proteomes" id="UP001329151"/>
    </source>
</evidence>
<protein>
    <submittedName>
        <fullName evidence="1">Uncharacterized protein</fullName>
    </submittedName>
</protein>
<dbReference type="KEGG" id="lto:RGQ30_15880"/>
<evidence type="ECO:0000313" key="1">
    <source>
        <dbReference type="EMBL" id="BET26087.1"/>
    </source>
</evidence>
<dbReference type="Proteomes" id="UP001329151">
    <property type="component" value="Chromosome"/>
</dbReference>
<dbReference type="AlphaFoldDB" id="A0AA86IYU7"/>
<gene>
    <name evidence="1" type="ORF">RGQ30_15880</name>
</gene>
<dbReference type="EMBL" id="AP028947">
    <property type="protein sequence ID" value="BET26087.1"/>
    <property type="molecule type" value="Genomic_DNA"/>
</dbReference>
<keyword evidence="2" id="KW-1185">Reference proteome</keyword>
<accession>A0AA86IYU7</accession>
<sequence length="116" mass="12620">MKETVNFSASIDKTLLKRTKIAAAKLGVPINVLISQQLAYFIEKHENAEAQGNENFQILAEFSLGLRSATSTMTSLSIASHAELNSLLKAAKLPKPTLPEPIVDQMVDDLRALALD</sequence>
<name>A0AA86IYU7_9BURK</name>